<dbReference type="InterPro" id="IPR050300">
    <property type="entry name" value="GDXG_lipolytic_enzyme"/>
</dbReference>
<dbReference type="InterPro" id="IPR029058">
    <property type="entry name" value="AB_hydrolase_fold"/>
</dbReference>
<dbReference type="SUPFAM" id="SSF53474">
    <property type="entry name" value="alpha/beta-Hydrolases"/>
    <property type="match status" value="1"/>
</dbReference>
<dbReference type="GO" id="GO:0016787">
    <property type="term" value="F:hydrolase activity"/>
    <property type="evidence" value="ECO:0007669"/>
    <property type="project" value="UniProtKB-KW"/>
</dbReference>
<feature type="domain" description="Alpha/beta hydrolase fold-3" evidence="2">
    <location>
        <begin position="85"/>
        <end position="287"/>
    </location>
</feature>
<evidence type="ECO:0000256" key="1">
    <source>
        <dbReference type="ARBA" id="ARBA00022801"/>
    </source>
</evidence>
<dbReference type="Pfam" id="PF07859">
    <property type="entry name" value="Abhydrolase_3"/>
    <property type="match status" value="1"/>
</dbReference>
<evidence type="ECO:0000313" key="3">
    <source>
        <dbReference type="EMBL" id="RRQ52023.1"/>
    </source>
</evidence>
<name>A0A3R8S521_9SPHN</name>
<keyword evidence="1 3" id="KW-0378">Hydrolase</keyword>
<evidence type="ECO:0000259" key="2">
    <source>
        <dbReference type="Pfam" id="PF07859"/>
    </source>
</evidence>
<protein>
    <submittedName>
        <fullName evidence="3">Alpha/beta hydrolase</fullName>
    </submittedName>
</protein>
<dbReference type="RefSeq" id="WP_125230039.1">
    <property type="nucleotide sequence ID" value="NZ_RWJI01000001.1"/>
</dbReference>
<sequence length="319" mass="34458">MTESPSFVRPDVAMFLQFLNAVPGPKFWEVSADEARAITSAMRDVADAPVGELAVIRDIEIPGPAGTIPARVYDNRADRAPGPVMVFYHGGGFVIGSLYTYEPYCAEVARLLDLPVISIDYRLSPEHPFPAPAEDCEAATRWIASSPAELGLKVTGLITSGDSAGGNLTIVTTMALRDKPAAVPVLVQFPIYPVVTLDPDWPSMRDFANGYLLTEEAMTYFGEGHAAVPNDYRSEPLNFPQEGMPPSLVTTASLDPLRDQGLAYVDKLRQAGVHVQHISADGNIHGHINIRQAIPSVQTDVEGYIKALKNMLADVTPST</sequence>
<proteinExistence type="predicted"/>
<dbReference type="PANTHER" id="PTHR48081">
    <property type="entry name" value="AB HYDROLASE SUPERFAMILY PROTEIN C4A8.06C"/>
    <property type="match status" value="1"/>
</dbReference>
<evidence type="ECO:0000313" key="4">
    <source>
        <dbReference type="Proteomes" id="UP000268553"/>
    </source>
</evidence>
<dbReference type="OrthoDB" id="9806180at2"/>
<dbReference type="AlphaFoldDB" id="A0A3R8S521"/>
<organism evidence="3 4">
    <name type="scientific">Sphingorhabdus wooponensis</name>
    <dbReference type="NCBI Taxonomy" id="940136"/>
    <lineage>
        <taxon>Bacteria</taxon>
        <taxon>Pseudomonadati</taxon>
        <taxon>Pseudomonadota</taxon>
        <taxon>Alphaproteobacteria</taxon>
        <taxon>Sphingomonadales</taxon>
        <taxon>Sphingomonadaceae</taxon>
        <taxon>Sphingorhabdus</taxon>
    </lineage>
</organism>
<reference evidence="3 4" key="1">
    <citation type="submission" date="2018-12" db="EMBL/GenBank/DDBJ databases">
        <authorList>
            <person name="Kim S.-J."/>
            <person name="Jung G.-Y."/>
        </authorList>
    </citation>
    <scope>NUCLEOTIDE SEQUENCE [LARGE SCALE GENOMIC DNA]</scope>
    <source>
        <strain evidence="3 4">03SU3-P</strain>
    </source>
</reference>
<dbReference type="InterPro" id="IPR013094">
    <property type="entry name" value="AB_hydrolase_3"/>
</dbReference>
<keyword evidence="4" id="KW-1185">Reference proteome</keyword>
<gene>
    <name evidence="3" type="ORF">D7D48_03885</name>
</gene>
<accession>A0A3R8S521</accession>
<dbReference type="EMBL" id="RWJI01000001">
    <property type="protein sequence ID" value="RRQ52023.1"/>
    <property type="molecule type" value="Genomic_DNA"/>
</dbReference>
<dbReference type="PANTHER" id="PTHR48081:SF8">
    <property type="entry name" value="ALPHA_BETA HYDROLASE FOLD-3 DOMAIN-CONTAINING PROTEIN-RELATED"/>
    <property type="match status" value="1"/>
</dbReference>
<dbReference type="Proteomes" id="UP000268553">
    <property type="component" value="Unassembled WGS sequence"/>
</dbReference>
<dbReference type="Gene3D" id="3.40.50.1820">
    <property type="entry name" value="alpha/beta hydrolase"/>
    <property type="match status" value="1"/>
</dbReference>
<comment type="caution">
    <text evidence="3">The sequence shown here is derived from an EMBL/GenBank/DDBJ whole genome shotgun (WGS) entry which is preliminary data.</text>
</comment>